<keyword evidence="2 5" id="KW-0808">Transferase</keyword>
<keyword evidence="4 5" id="KW-0046">Antibiotic resistance</keyword>
<evidence type="ECO:0000256" key="3">
    <source>
        <dbReference type="ARBA" id="ARBA00022842"/>
    </source>
</evidence>
<accession>A0A1R1F2Q5</accession>
<gene>
    <name evidence="5" type="primary">fosB</name>
    <name evidence="7" type="ORF">BK138_07165</name>
</gene>
<name>A0A1R1F2Q5_9BACL</name>
<dbReference type="Gene3D" id="3.10.180.10">
    <property type="entry name" value="2,3-Dihydroxybiphenyl 1,2-Dioxygenase, domain 1"/>
    <property type="match status" value="1"/>
</dbReference>
<dbReference type="GO" id="GO:0016765">
    <property type="term" value="F:transferase activity, transferring alkyl or aryl (other than methyl) groups"/>
    <property type="evidence" value="ECO:0007669"/>
    <property type="project" value="UniProtKB-UniRule"/>
</dbReference>
<feature type="binding site" evidence="5">
    <location>
        <position position="115"/>
    </location>
    <ligand>
        <name>Mg(2+)</name>
        <dbReference type="ChEBI" id="CHEBI:18420"/>
    </ligand>
</feature>
<dbReference type="EMBL" id="MRTP01000001">
    <property type="protein sequence ID" value="OMF58310.1"/>
    <property type="molecule type" value="Genomic_DNA"/>
</dbReference>
<feature type="binding site" evidence="5">
    <location>
        <position position="66"/>
    </location>
    <ligand>
        <name>Mg(2+)</name>
        <dbReference type="ChEBI" id="CHEBI:18420"/>
    </ligand>
</feature>
<dbReference type="SUPFAM" id="SSF54593">
    <property type="entry name" value="Glyoxalase/Bleomycin resistance protein/Dihydroxybiphenyl dioxygenase"/>
    <property type="match status" value="1"/>
</dbReference>
<evidence type="ECO:0000259" key="6">
    <source>
        <dbReference type="PROSITE" id="PS51819"/>
    </source>
</evidence>
<keyword evidence="8" id="KW-1185">Reference proteome</keyword>
<dbReference type="RefSeq" id="WP_076167763.1">
    <property type="nucleotide sequence ID" value="NZ_MRTP01000001.1"/>
</dbReference>
<dbReference type="Pfam" id="PF00903">
    <property type="entry name" value="Glyoxalase"/>
    <property type="match status" value="1"/>
</dbReference>
<dbReference type="InterPro" id="IPR004360">
    <property type="entry name" value="Glyas_Fos-R_dOase_dom"/>
</dbReference>
<comment type="subcellular location">
    <subcellularLocation>
        <location evidence="5">Cytoplasm</location>
    </subcellularLocation>
</comment>
<protein>
    <recommendedName>
        <fullName evidence="5">Metallothiol transferase FosB</fullName>
        <ecNumber evidence="5">2.5.1.-</ecNumber>
    </recommendedName>
    <alternativeName>
        <fullName evidence="5">Fosfomycin resistance protein</fullName>
    </alternativeName>
</protein>
<dbReference type="NCBIfam" id="NF003152">
    <property type="entry name" value="PRK04101.1"/>
    <property type="match status" value="1"/>
</dbReference>
<evidence type="ECO:0000256" key="5">
    <source>
        <dbReference type="HAMAP-Rule" id="MF_01512"/>
    </source>
</evidence>
<comment type="function">
    <text evidence="5">Metallothiol transferase which confers resistance to fosfomycin by catalyzing the addition of a thiol cofactor to fosfomycin. L-cysteine is probably the physiological thiol donor.</text>
</comment>
<dbReference type="PROSITE" id="PS51819">
    <property type="entry name" value="VOC"/>
    <property type="match status" value="1"/>
</dbReference>
<keyword evidence="3 5" id="KW-0460">Magnesium</keyword>
<keyword evidence="5" id="KW-0479">Metal-binding</keyword>
<feature type="domain" description="VOC" evidence="6">
    <location>
        <begin position="5"/>
        <end position="119"/>
    </location>
</feature>
<dbReference type="InterPro" id="IPR037523">
    <property type="entry name" value="VOC_core"/>
</dbReference>
<dbReference type="InterPro" id="IPR022858">
    <property type="entry name" value="Metallothiol_Trafse_FosB"/>
</dbReference>
<dbReference type="Proteomes" id="UP000187172">
    <property type="component" value="Unassembled WGS sequence"/>
</dbReference>
<dbReference type="InterPro" id="IPR029068">
    <property type="entry name" value="Glyas_Bleomycin-R_OHBP_Dase"/>
</dbReference>
<comment type="cofactor">
    <cofactor evidence="5">
        <name>Mg(2+)</name>
        <dbReference type="ChEBI" id="CHEBI:18420"/>
    </cofactor>
</comment>
<dbReference type="GO" id="GO:0005737">
    <property type="term" value="C:cytoplasm"/>
    <property type="evidence" value="ECO:0007669"/>
    <property type="project" value="UniProtKB-SubCell"/>
</dbReference>
<evidence type="ECO:0000256" key="2">
    <source>
        <dbReference type="ARBA" id="ARBA00022679"/>
    </source>
</evidence>
<organism evidence="7 8">
    <name type="scientific">Paenibacillus rhizosphaerae</name>
    <dbReference type="NCBI Taxonomy" id="297318"/>
    <lineage>
        <taxon>Bacteria</taxon>
        <taxon>Bacillati</taxon>
        <taxon>Bacillota</taxon>
        <taxon>Bacilli</taxon>
        <taxon>Bacillales</taxon>
        <taxon>Paenibacillaceae</taxon>
        <taxon>Paenibacillus</taxon>
    </lineage>
</organism>
<dbReference type="HAMAP" id="MF_01512">
    <property type="entry name" value="FosB"/>
    <property type="match status" value="1"/>
</dbReference>
<dbReference type="EC" id="2.5.1.-" evidence="5"/>
<dbReference type="PANTHER" id="PTHR21366:SF31">
    <property type="entry name" value="METALLOTHIOL TRANSFERASE FOSB"/>
    <property type="match status" value="1"/>
</dbReference>
<dbReference type="GO" id="GO:0046677">
    <property type="term" value="P:response to antibiotic"/>
    <property type="evidence" value="ECO:0007669"/>
    <property type="project" value="UniProtKB-UniRule"/>
</dbReference>
<dbReference type="STRING" id="297318.BK138_07165"/>
<sequence length="145" mass="16861">MNIQGVNHFCFSVSDLDRSIAFYRDVLGAQLLVQGRKLAYFDLAGLWIALNQEDAERGDTPSTYTHIAFTVKDQDFEAWLSRLQSYGVRILEGRQRDERDKLSVYFLDPDGHRFELHTGTLADRLAYYRETKGHMKFYDKEDVGK</sequence>
<dbReference type="GO" id="GO:0000287">
    <property type="term" value="F:magnesium ion binding"/>
    <property type="evidence" value="ECO:0007669"/>
    <property type="project" value="UniProtKB-UniRule"/>
</dbReference>
<dbReference type="PANTHER" id="PTHR21366">
    <property type="entry name" value="GLYOXALASE FAMILY PROTEIN"/>
    <property type="match status" value="1"/>
</dbReference>
<reference evidence="7 8" key="1">
    <citation type="submission" date="2016-11" db="EMBL/GenBank/DDBJ databases">
        <title>Paenibacillus species isolates.</title>
        <authorList>
            <person name="Beno S.M."/>
        </authorList>
    </citation>
    <scope>NUCLEOTIDE SEQUENCE [LARGE SCALE GENOMIC DNA]</scope>
    <source>
        <strain evidence="7 8">FSL R5-0378</strain>
    </source>
</reference>
<dbReference type="InterPro" id="IPR050383">
    <property type="entry name" value="GlyoxalaseI/FosfomycinResist"/>
</dbReference>
<evidence type="ECO:0000313" key="8">
    <source>
        <dbReference type="Proteomes" id="UP000187172"/>
    </source>
</evidence>
<keyword evidence="1 5" id="KW-0963">Cytoplasm</keyword>
<evidence type="ECO:0000256" key="1">
    <source>
        <dbReference type="ARBA" id="ARBA00022490"/>
    </source>
</evidence>
<evidence type="ECO:0000313" key="7">
    <source>
        <dbReference type="EMBL" id="OMF58310.1"/>
    </source>
</evidence>
<comment type="caution">
    <text evidence="7">The sequence shown here is derived from an EMBL/GenBank/DDBJ whole genome shotgun (WGS) entry which is preliminary data.</text>
</comment>
<comment type="similarity">
    <text evidence="5">Belongs to the fosfomycin resistance protein family. FosB subfamily.</text>
</comment>
<evidence type="ECO:0000256" key="4">
    <source>
        <dbReference type="ARBA" id="ARBA00023251"/>
    </source>
</evidence>
<comment type="subunit">
    <text evidence="5">Homodimer.</text>
</comment>
<feature type="binding site" evidence="5">
    <location>
        <position position="8"/>
    </location>
    <ligand>
        <name>Mg(2+)</name>
        <dbReference type="ChEBI" id="CHEBI:18420"/>
    </ligand>
</feature>
<dbReference type="AlphaFoldDB" id="A0A1R1F2Q5"/>
<proteinExistence type="inferred from homology"/>